<dbReference type="EMBL" id="LAZR01008404">
    <property type="protein sequence ID" value="KKM78963.1"/>
    <property type="molecule type" value="Genomic_DNA"/>
</dbReference>
<evidence type="ECO:0000256" key="1">
    <source>
        <dbReference type="SAM" id="MobiDB-lite"/>
    </source>
</evidence>
<name>A0A0F9KAK4_9ZZZZ</name>
<gene>
    <name evidence="2" type="ORF">LCGC14_1354620</name>
</gene>
<feature type="non-terminal residue" evidence="2">
    <location>
        <position position="216"/>
    </location>
</feature>
<reference evidence="2" key="1">
    <citation type="journal article" date="2015" name="Nature">
        <title>Complex archaea that bridge the gap between prokaryotes and eukaryotes.</title>
        <authorList>
            <person name="Spang A."/>
            <person name="Saw J.H."/>
            <person name="Jorgensen S.L."/>
            <person name="Zaremba-Niedzwiedzka K."/>
            <person name="Martijn J."/>
            <person name="Lind A.E."/>
            <person name="van Eijk R."/>
            <person name="Schleper C."/>
            <person name="Guy L."/>
            <person name="Ettema T.J."/>
        </authorList>
    </citation>
    <scope>NUCLEOTIDE SEQUENCE</scope>
</reference>
<evidence type="ECO:0000313" key="2">
    <source>
        <dbReference type="EMBL" id="KKM78963.1"/>
    </source>
</evidence>
<protein>
    <submittedName>
        <fullName evidence="2">Uncharacterized protein</fullName>
    </submittedName>
</protein>
<accession>A0A0F9KAK4</accession>
<comment type="caution">
    <text evidence="2">The sequence shown here is derived from an EMBL/GenBank/DDBJ whole genome shotgun (WGS) entry which is preliminary data.</text>
</comment>
<sequence>MSGGDRGSTTTTQDPWWAQQAPLRRGFQAAGEFLDRPREYFPESTVIPFSPETTAAMGAQSNRAMQGNPLLGQAQGYTSDVMGGKYLDPQNNPFLAGVSDAVTSQVRPGVDSMFAGSGRAGSPAHAEALGRGVSRGMAPYLFNEYGRERGMQESAASRAPGLAREDYFDIGRLANVGAKREGKAQEELQDSMSRWQFAQNEPGNRLSNYMNLIRGG</sequence>
<dbReference type="AlphaFoldDB" id="A0A0F9KAK4"/>
<organism evidence="2">
    <name type="scientific">marine sediment metagenome</name>
    <dbReference type="NCBI Taxonomy" id="412755"/>
    <lineage>
        <taxon>unclassified sequences</taxon>
        <taxon>metagenomes</taxon>
        <taxon>ecological metagenomes</taxon>
    </lineage>
</organism>
<feature type="region of interest" description="Disordered" evidence="1">
    <location>
        <begin position="1"/>
        <end position="21"/>
    </location>
</feature>
<proteinExistence type="predicted"/>